<dbReference type="InterPro" id="IPR002142">
    <property type="entry name" value="Peptidase_S49"/>
</dbReference>
<dbReference type="GO" id="GO:0006508">
    <property type="term" value="P:proteolysis"/>
    <property type="evidence" value="ECO:0007669"/>
    <property type="project" value="UniProtKB-KW"/>
</dbReference>
<dbReference type="OrthoDB" id="9764363at2"/>
<dbReference type="STRING" id="329726.AM1_2070"/>
<keyword evidence="7" id="KW-1185">Reference proteome</keyword>
<protein>
    <submittedName>
        <fullName evidence="6">Signal peptide peptidase SppA, 36K type</fullName>
    </submittedName>
</protein>
<evidence type="ECO:0000313" key="7">
    <source>
        <dbReference type="Proteomes" id="UP000000268"/>
    </source>
</evidence>
<dbReference type="AlphaFoldDB" id="B0BYR9"/>
<evidence type="ECO:0000313" key="6">
    <source>
        <dbReference type="EMBL" id="ABW27085.1"/>
    </source>
</evidence>
<dbReference type="InterPro" id="IPR029045">
    <property type="entry name" value="ClpP/crotonase-like_dom_sf"/>
</dbReference>
<dbReference type="KEGG" id="amr:AM1_2070"/>
<dbReference type="HOGENOM" id="CLU_046540_0_2_3"/>
<evidence type="ECO:0000259" key="5">
    <source>
        <dbReference type="Pfam" id="PF01343"/>
    </source>
</evidence>
<evidence type="ECO:0000256" key="3">
    <source>
        <dbReference type="ARBA" id="ARBA00022801"/>
    </source>
</evidence>
<comment type="similarity">
    <text evidence="1">Belongs to the peptidase S49 family.</text>
</comment>
<dbReference type="PANTHER" id="PTHR42987:SF7">
    <property type="entry name" value="SIGNAL PEPTIDE PEPTIDASE SPPA-RELATED"/>
    <property type="match status" value="1"/>
</dbReference>
<dbReference type="NCBIfam" id="TIGR00706">
    <property type="entry name" value="SppA_dom"/>
    <property type="match status" value="1"/>
</dbReference>
<dbReference type="RefSeq" id="WP_012162575.1">
    <property type="nucleotide sequence ID" value="NC_009925.1"/>
</dbReference>
<keyword evidence="3" id="KW-0378">Hydrolase</keyword>
<accession>B0BYR9</accession>
<keyword evidence="4" id="KW-0720">Serine protease</keyword>
<dbReference type="InterPro" id="IPR047272">
    <property type="entry name" value="S49_SppA_C"/>
</dbReference>
<proteinExistence type="inferred from homology"/>
<dbReference type="GO" id="GO:0008236">
    <property type="term" value="F:serine-type peptidase activity"/>
    <property type="evidence" value="ECO:0007669"/>
    <property type="project" value="UniProtKB-KW"/>
</dbReference>
<keyword evidence="2" id="KW-0645">Protease</keyword>
<dbReference type="PANTHER" id="PTHR42987">
    <property type="entry name" value="PEPTIDASE S49"/>
    <property type="match status" value="1"/>
</dbReference>
<evidence type="ECO:0000256" key="4">
    <source>
        <dbReference type="ARBA" id="ARBA00022825"/>
    </source>
</evidence>
<dbReference type="Proteomes" id="UP000000268">
    <property type="component" value="Chromosome"/>
</dbReference>
<dbReference type="Gene3D" id="3.90.226.10">
    <property type="entry name" value="2-enoyl-CoA Hydratase, Chain A, domain 1"/>
    <property type="match status" value="1"/>
</dbReference>
<gene>
    <name evidence="6" type="primary">sppA</name>
    <name evidence="6" type="ordered locus">AM1_2070</name>
</gene>
<dbReference type="Gene3D" id="6.20.330.10">
    <property type="match status" value="1"/>
</dbReference>
<name>B0BYR9_ACAM1</name>
<evidence type="ECO:0000256" key="2">
    <source>
        <dbReference type="ARBA" id="ARBA00022670"/>
    </source>
</evidence>
<organism evidence="6 7">
    <name type="scientific">Acaryochloris marina (strain MBIC 11017)</name>
    <dbReference type="NCBI Taxonomy" id="329726"/>
    <lineage>
        <taxon>Bacteria</taxon>
        <taxon>Bacillati</taxon>
        <taxon>Cyanobacteriota</taxon>
        <taxon>Cyanophyceae</taxon>
        <taxon>Acaryochloridales</taxon>
        <taxon>Acaryochloridaceae</taxon>
        <taxon>Acaryochloris</taxon>
    </lineage>
</organism>
<dbReference type="SUPFAM" id="SSF52096">
    <property type="entry name" value="ClpP/crotonase"/>
    <property type="match status" value="1"/>
</dbReference>
<feature type="domain" description="Peptidase S49" evidence="5">
    <location>
        <begin position="109"/>
        <end position="260"/>
    </location>
</feature>
<dbReference type="EMBL" id="CP000828">
    <property type="protein sequence ID" value="ABW27085.1"/>
    <property type="molecule type" value="Genomic_DNA"/>
</dbReference>
<dbReference type="CDD" id="cd07023">
    <property type="entry name" value="S49_Sppa_N_C"/>
    <property type="match status" value="1"/>
</dbReference>
<dbReference type="eggNOG" id="COG0616">
    <property type="taxonomic scope" value="Bacteria"/>
</dbReference>
<reference evidence="6 7" key="1">
    <citation type="journal article" date="2008" name="Proc. Natl. Acad. Sci. U.S.A.">
        <title>Niche adaptation and genome expansion in the chlorophyll d-producing cyanobacterium Acaryochloris marina.</title>
        <authorList>
            <person name="Swingley W.D."/>
            <person name="Chen M."/>
            <person name="Cheung P.C."/>
            <person name="Conrad A.L."/>
            <person name="Dejesa L.C."/>
            <person name="Hao J."/>
            <person name="Honchak B.M."/>
            <person name="Karbach L.E."/>
            <person name="Kurdoglu A."/>
            <person name="Lahiri S."/>
            <person name="Mastrian S.D."/>
            <person name="Miyashita H."/>
            <person name="Page L."/>
            <person name="Ramakrishna P."/>
            <person name="Satoh S."/>
            <person name="Sattley W.M."/>
            <person name="Shimada Y."/>
            <person name="Taylor H.L."/>
            <person name="Tomo T."/>
            <person name="Tsuchiya T."/>
            <person name="Wang Z.T."/>
            <person name="Raymond J."/>
            <person name="Mimuro M."/>
            <person name="Blankenship R.E."/>
            <person name="Touchman J.W."/>
        </authorList>
    </citation>
    <scope>NUCLEOTIDE SEQUENCE [LARGE SCALE GENOMIC DNA]</scope>
    <source>
        <strain evidence="7">MBIC 11017</strain>
    </source>
</reference>
<dbReference type="Pfam" id="PF01343">
    <property type="entry name" value="Peptidase_S49"/>
    <property type="match status" value="1"/>
</dbReference>
<sequence>MRLNRVLALALVTLCLIAALGNWLGGSVNKSKDQGSANVAQINVYGVISDEASGGPFSSGEGANANKLISNIKKAREDDGIKAILLRINSPGGTAAASQAVYEELMRTRKDTDIKIVASLGDVAASGGYYIASAADHIVANPSSITGSIGVIVQTQNVTSLLDKVGVQTNTFTSGPLKDILSPFRETKPEERKILQSIVDDSYQQFLDAIVAGRGMPLEKLKPLADGRIYTGTQAKDNKLVDSLGNYYDALDKTAELANISGDPKVKDFGKGSLFGDFGPFLSTSNQSFPQLTTEWLSSKSQWPRWHKIPLTIME</sequence>
<dbReference type="InterPro" id="IPR004635">
    <property type="entry name" value="Pept_S49_SppA"/>
</dbReference>
<evidence type="ECO:0000256" key="1">
    <source>
        <dbReference type="ARBA" id="ARBA00008683"/>
    </source>
</evidence>